<dbReference type="AlphaFoldDB" id="A0AAP2G9G9"/>
<keyword evidence="4" id="KW-1185">Reference proteome</keyword>
<comment type="caution">
    <text evidence="3">The sequence shown here is derived from an EMBL/GenBank/DDBJ whole genome shotgun (WGS) entry which is preliminary data.</text>
</comment>
<dbReference type="InterPro" id="IPR036374">
    <property type="entry name" value="OxRdtase_Mopterin-bd_sf"/>
</dbReference>
<name>A0AAP2G9G9_9RHOB</name>
<evidence type="ECO:0000256" key="1">
    <source>
        <dbReference type="SAM" id="SignalP"/>
    </source>
</evidence>
<dbReference type="InterPro" id="IPR000572">
    <property type="entry name" value="OxRdtase_Mopterin-bd_dom"/>
</dbReference>
<dbReference type="Proteomes" id="UP001315686">
    <property type="component" value="Unassembled WGS sequence"/>
</dbReference>
<evidence type="ECO:0000313" key="4">
    <source>
        <dbReference type="Proteomes" id="UP001315686"/>
    </source>
</evidence>
<evidence type="ECO:0000313" key="3">
    <source>
        <dbReference type="EMBL" id="MBT0959456.1"/>
    </source>
</evidence>
<organism evidence="3 4">
    <name type="scientific">Harenicola maris</name>
    <dbReference type="NCBI Taxonomy" id="2841044"/>
    <lineage>
        <taxon>Bacteria</taxon>
        <taxon>Pseudomonadati</taxon>
        <taxon>Pseudomonadota</taxon>
        <taxon>Alphaproteobacteria</taxon>
        <taxon>Rhodobacterales</taxon>
        <taxon>Paracoccaceae</taxon>
        <taxon>Harenicola</taxon>
    </lineage>
</organism>
<reference evidence="3 4" key="1">
    <citation type="journal article" date="2021" name="Arch. Microbiol.">
        <title>Harenicola maris gen. nov., sp. nov. isolated from the Sea of Japan shallow sediments.</title>
        <authorList>
            <person name="Romanenko L.A."/>
            <person name="Kurilenko V.V."/>
            <person name="Chernysheva N.Y."/>
            <person name="Tekutyeva L.A."/>
            <person name="Velansky P.V."/>
            <person name="Svetashev V.I."/>
            <person name="Isaeva M.P."/>
        </authorList>
    </citation>
    <scope>NUCLEOTIDE SEQUENCE [LARGE SCALE GENOMIC DNA]</scope>
    <source>
        <strain evidence="3 4">KMM 3653</strain>
    </source>
</reference>
<dbReference type="RefSeq" id="WP_327795690.1">
    <property type="nucleotide sequence ID" value="NZ_JADQAZ010000004.1"/>
</dbReference>
<dbReference type="EMBL" id="JADQAZ010000004">
    <property type="protein sequence ID" value="MBT0959456.1"/>
    <property type="molecule type" value="Genomic_DNA"/>
</dbReference>
<feature type="domain" description="Oxidoreductase molybdopterin-binding" evidence="2">
    <location>
        <begin position="72"/>
        <end position="143"/>
    </location>
</feature>
<protein>
    <submittedName>
        <fullName evidence="3">Molybdopterin-dependent oxidoreductase</fullName>
    </submittedName>
</protein>
<feature type="signal peptide" evidence="1">
    <location>
        <begin position="1"/>
        <end position="22"/>
    </location>
</feature>
<dbReference type="SUPFAM" id="SSF56524">
    <property type="entry name" value="Oxidoreductase molybdopterin-binding domain"/>
    <property type="match status" value="1"/>
</dbReference>
<sequence length="168" mass="18352">MHIKSLLAACLLAVLPGLPAWAQGLDAPTGRVLLEVSGEIAATNDAAGALFDEAMLRALDWQEVETHTSFTTGLQKFAGPSLSAVLGAVGAEGVTLKATAVNDYFVEIPVSHAQEHSVILAMEMNGEKMRLRDKGPIWVVYPQSEEEVPFKRFDNEMIWQLNRLHIQN</sequence>
<dbReference type="Pfam" id="PF00174">
    <property type="entry name" value="Oxidored_molyb"/>
    <property type="match status" value="1"/>
</dbReference>
<keyword evidence="1" id="KW-0732">Signal</keyword>
<evidence type="ECO:0000259" key="2">
    <source>
        <dbReference type="Pfam" id="PF00174"/>
    </source>
</evidence>
<accession>A0AAP2G9G9</accession>
<proteinExistence type="predicted"/>
<gene>
    <name evidence="3" type="ORF">IV417_18855</name>
</gene>
<dbReference type="Gene3D" id="3.90.420.10">
    <property type="entry name" value="Oxidoreductase, molybdopterin-binding domain"/>
    <property type="match status" value="1"/>
</dbReference>
<feature type="chain" id="PRO_5042869590" evidence="1">
    <location>
        <begin position="23"/>
        <end position="168"/>
    </location>
</feature>